<evidence type="ECO:0000313" key="3">
    <source>
        <dbReference type="Proteomes" id="UP000184389"/>
    </source>
</evidence>
<accession>A0A1M5VWX3</accession>
<feature type="domain" description="N-acetyltransferase" evidence="1">
    <location>
        <begin position="14"/>
        <end position="172"/>
    </location>
</feature>
<dbReference type="EMBL" id="FQXR01000004">
    <property type="protein sequence ID" value="SHH79745.1"/>
    <property type="molecule type" value="Genomic_DNA"/>
</dbReference>
<keyword evidence="3" id="KW-1185">Reference proteome</keyword>
<dbReference type="PANTHER" id="PTHR43415">
    <property type="entry name" value="SPERMIDINE N(1)-ACETYLTRANSFERASE"/>
    <property type="match status" value="1"/>
</dbReference>
<dbReference type="GO" id="GO:0016747">
    <property type="term" value="F:acyltransferase activity, transferring groups other than amino-acyl groups"/>
    <property type="evidence" value="ECO:0007669"/>
    <property type="project" value="InterPro"/>
</dbReference>
<dbReference type="PANTHER" id="PTHR43415:SF3">
    <property type="entry name" value="GNAT-FAMILY ACETYLTRANSFERASE"/>
    <property type="match status" value="1"/>
</dbReference>
<evidence type="ECO:0000313" key="2">
    <source>
        <dbReference type="EMBL" id="SHH79745.1"/>
    </source>
</evidence>
<dbReference type="STRING" id="1123281.SAMN02745180_01097"/>
<dbReference type="SUPFAM" id="SSF55729">
    <property type="entry name" value="Acyl-CoA N-acyltransferases (Nat)"/>
    <property type="match status" value="1"/>
</dbReference>
<dbReference type="Gene3D" id="3.40.630.30">
    <property type="match status" value="1"/>
</dbReference>
<dbReference type="AlphaFoldDB" id="A0A1M5VWX3"/>
<gene>
    <name evidence="2" type="ORF">SAMN02745180_01097</name>
</gene>
<keyword evidence="2" id="KW-0808">Transferase</keyword>
<dbReference type="Pfam" id="PF13302">
    <property type="entry name" value="Acetyltransf_3"/>
    <property type="match status" value="1"/>
</dbReference>
<sequence length="207" mass="24849">MCMELERGIKGNRVTILPLRIEDVYLMMNWGKHENPLLEDYNFPYVDEEEIVEWYESKTFGKSKKYFSVYNEYGKLIGYLGIKHIKRLKKEATLGIVFDPNYMNKGYGTEAIKAFLKYFFDDLKMNVLYLEVAGFNKRAIQCYKKCGFEKVSKYLNRYPDQSIDTNNPYFVEEIDSFVFRHGRIYNYIYKMKIDRKIFTKMEAEIEK</sequence>
<protein>
    <submittedName>
        <fullName evidence="2">Protein N-acetyltransferase, RimJ/RimL family</fullName>
    </submittedName>
</protein>
<reference evidence="2 3" key="1">
    <citation type="submission" date="2016-11" db="EMBL/GenBank/DDBJ databases">
        <authorList>
            <person name="Jaros S."/>
            <person name="Januszkiewicz K."/>
            <person name="Wedrychowicz H."/>
        </authorList>
    </citation>
    <scope>NUCLEOTIDE SEQUENCE [LARGE SCALE GENOMIC DNA]</scope>
    <source>
        <strain evidence="2 3">DSM 13106</strain>
    </source>
</reference>
<dbReference type="Proteomes" id="UP000184389">
    <property type="component" value="Unassembled WGS sequence"/>
</dbReference>
<dbReference type="CDD" id="cd04301">
    <property type="entry name" value="NAT_SF"/>
    <property type="match status" value="1"/>
</dbReference>
<dbReference type="InterPro" id="IPR016181">
    <property type="entry name" value="Acyl_CoA_acyltransferase"/>
</dbReference>
<proteinExistence type="predicted"/>
<name>A0A1M5VWX3_9FIRM</name>
<evidence type="ECO:0000259" key="1">
    <source>
        <dbReference type="PROSITE" id="PS51186"/>
    </source>
</evidence>
<dbReference type="PROSITE" id="PS51186">
    <property type="entry name" value="GNAT"/>
    <property type="match status" value="1"/>
</dbReference>
<dbReference type="InterPro" id="IPR000182">
    <property type="entry name" value="GNAT_dom"/>
</dbReference>
<organism evidence="2 3">
    <name type="scientific">Sporanaerobacter acetigenes DSM 13106</name>
    <dbReference type="NCBI Taxonomy" id="1123281"/>
    <lineage>
        <taxon>Bacteria</taxon>
        <taxon>Bacillati</taxon>
        <taxon>Bacillota</taxon>
        <taxon>Tissierellia</taxon>
        <taxon>Tissierellales</taxon>
        <taxon>Sporanaerobacteraceae</taxon>
        <taxon>Sporanaerobacter</taxon>
    </lineage>
</organism>